<dbReference type="GO" id="GO:0030313">
    <property type="term" value="C:cell envelope"/>
    <property type="evidence" value="ECO:0007669"/>
    <property type="project" value="UniProtKB-SubCell"/>
</dbReference>
<evidence type="ECO:0000256" key="1">
    <source>
        <dbReference type="ARBA" id="ARBA00001927"/>
    </source>
</evidence>
<dbReference type="GO" id="GO:0016020">
    <property type="term" value="C:membrane"/>
    <property type="evidence" value="ECO:0007669"/>
    <property type="project" value="TreeGrafter"/>
</dbReference>
<evidence type="ECO:0000256" key="2">
    <source>
        <dbReference type="ARBA" id="ARBA00001966"/>
    </source>
</evidence>
<keyword evidence="8" id="KW-0249">Electron transport</keyword>
<dbReference type="SUPFAM" id="SSF54862">
    <property type="entry name" value="4Fe-4S ferredoxins"/>
    <property type="match status" value="1"/>
</dbReference>
<accession>A0A832DQQ2</accession>
<dbReference type="GO" id="GO:0046872">
    <property type="term" value="F:metal ion binding"/>
    <property type="evidence" value="ECO:0007669"/>
    <property type="project" value="UniProtKB-KW"/>
</dbReference>
<evidence type="ECO:0000259" key="12">
    <source>
        <dbReference type="PROSITE" id="PS51379"/>
    </source>
</evidence>
<evidence type="ECO:0000256" key="10">
    <source>
        <dbReference type="ARBA" id="ARBA00023014"/>
    </source>
</evidence>
<keyword evidence="4" id="KW-0813">Transport</keyword>
<dbReference type="PANTHER" id="PTHR43518">
    <property type="entry name" value="NITRATE REDUCTASE BETA SUBUNIT"/>
    <property type="match status" value="1"/>
</dbReference>
<dbReference type="GO" id="GO:0042597">
    <property type="term" value="C:periplasmic space"/>
    <property type="evidence" value="ECO:0007669"/>
    <property type="project" value="InterPro"/>
</dbReference>
<sequence length="381" mass="44403">MSKRQLAMVMDLNKCIGCQTCTVACKTQWTNRNGREYMYWNNVETHPGAGYPRNWMEAGGGFDQDGNLRDGIIPDMVLDYGVPWDYNHDELFKGELLHTKSELEWGPNWDEDVGGGEYPNSYFFYIPRICNHCSNPGCLAACPREAIFKREQDGIVLVDLERCQGYRYCIAGCPYKKIYFNPKISKSEKCIFCFPRVERGLPPACAHQCVGRIRFVGFLDDEEGQVYKLVYKYKVALPLRPDFGTQPNVYYVPPLFDPPKFDENMAPIENSRRIPMEYLELLFGKEVHQALDTLRKEMEKRARGEESELMDILIAYSHRDMFRLDNNYYQQEAAKKGLKGSEFFRIVDQRYLQGANTQRVEIKDYTFHEKILPQEEKKGEH</sequence>
<dbReference type="AlphaFoldDB" id="A0A832DQQ2"/>
<dbReference type="PROSITE" id="PS51379">
    <property type="entry name" value="4FE4S_FER_2"/>
    <property type="match status" value="2"/>
</dbReference>
<dbReference type="EMBL" id="DSFC01000173">
    <property type="protein sequence ID" value="HEV09364.1"/>
    <property type="molecule type" value="Genomic_DNA"/>
</dbReference>
<organism evidence="13">
    <name type="scientific">Sulfurihydrogenibium azorense</name>
    <dbReference type="NCBI Taxonomy" id="309806"/>
    <lineage>
        <taxon>Bacteria</taxon>
        <taxon>Pseudomonadati</taxon>
        <taxon>Aquificota</taxon>
        <taxon>Aquificia</taxon>
        <taxon>Aquificales</taxon>
        <taxon>Hydrogenothermaceae</taxon>
        <taxon>Sulfurihydrogenibium</taxon>
    </lineage>
</organism>
<dbReference type="Pfam" id="PF12797">
    <property type="entry name" value="Fer4_2"/>
    <property type="match status" value="1"/>
</dbReference>
<dbReference type="CDD" id="cd10555">
    <property type="entry name" value="EBDH_beta"/>
    <property type="match status" value="1"/>
</dbReference>
<evidence type="ECO:0000256" key="6">
    <source>
        <dbReference type="ARBA" id="ARBA00022723"/>
    </source>
</evidence>
<keyword evidence="5" id="KW-0004">4Fe-4S</keyword>
<comment type="subcellular location">
    <subcellularLocation>
        <location evidence="3">Cell envelope</location>
    </subcellularLocation>
</comment>
<dbReference type="GO" id="GO:0009055">
    <property type="term" value="F:electron transfer activity"/>
    <property type="evidence" value="ECO:0007669"/>
    <property type="project" value="TreeGrafter"/>
</dbReference>
<keyword evidence="11" id="KW-0003">3Fe-4S</keyword>
<dbReference type="GO" id="GO:0051538">
    <property type="term" value="F:3 iron, 4 sulfur cluster binding"/>
    <property type="evidence" value="ECO:0007669"/>
    <property type="project" value="UniProtKB-KW"/>
</dbReference>
<reference evidence="13" key="1">
    <citation type="journal article" date="2020" name="mSystems">
        <title>Genome- and Community-Level Interaction Insights into Carbon Utilization and Element Cycling Functions of Hydrothermarchaeota in Hydrothermal Sediment.</title>
        <authorList>
            <person name="Zhou Z."/>
            <person name="Liu Y."/>
            <person name="Xu W."/>
            <person name="Pan J."/>
            <person name="Luo Z.H."/>
            <person name="Li M."/>
        </authorList>
    </citation>
    <scope>NUCLEOTIDE SEQUENCE [LARGE SCALE GENOMIC DNA]</scope>
    <source>
        <strain evidence="13">SpSt-1257</strain>
    </source>
</reference>
<protein>
    <submittedName>
        <fullName evidence="13">Respiratory nitrate reductase subunit beta</fullName>
    </submittedName>
</protein>
<comment type="cofactor">
    <cofactor evidence="2">
        <name>[4Fe-4S] cluster</name>
        <dbReference type="ChEBI" id="CHEBI:49883"/>
    </cofactor>
</comment>
<evidence type="ECO:0000256" key="5">
    <source>
        <dbReference type="ARBA" id="ARBA00022485"/>
    </source>
</evidence>
<evidence type="ECO:0000256" key="3">
    <source>
        <dbReference type="ARBA" id="ARBA00004196"/>
    </source>
</evidence>
<dbReference type="NCBIfam" id="TIGR03478">
    <property type="entry name" value="DMSO_red_II_bet"/>
    <property type="match status" value="1"/>
</dbReference>
<keyword evidence="6" id="KW-0479">Metal-binding</keyword>
<evidence type="ECO:0000256" key="11">
    <source>
        <dbReference type="ARBA" id="ARBA00023291"/>
    </source>
</evidence>
<comment type="caution">
    <text evidence="13">The sequence shown here is derived from an EMBL/GenBank/DDBJ whole genome shotgun (WGS) entry which is preliminary data.</text>
</comment>
<evidence type="ECO:0000256" key="4">
    <source>
        <dbReference type="ARBA" id="ARBA00022448"/>
    </source>
</evidence>
<name>A0A832DQQ2_9AQUI</name>
<proteinExistence type="predicted"/>
<evidence type="ECO:0000256" key="7">
    <source>
        <dbReference type="ARBA" id="ARBA00022737"/>
    </source>
</evidence>
<dbReference type="InterPro" id="IPR017839">
    <property type="entry name" value="DMSO_Rdtase_II_Fe-S_su"/>
</dbReference>
<comment type="cofactor">
    <cofactor evidence="1">
        <name>[3Fe-4S] cluster</name>
        <dbReference type="ChEBI" id="CHEBI:21137"/>
    </cofactor>
</comment>
<dbReference type="GO" id="GO:0051539">
    <property type="term" value="F:4 iron, 4 sulfur cluster binding"/>
    <property type="evidence" value="ECO:0007669"/>
    <property type="project" value="UniProtKB-KW"/>
</dbReference>
<dbReference type="PANTHER" id="PTHR43518:SF1">
    <property type="entry name" value="RESPIRATORY NITRATE REDUCTASE 1 BETA CHAIN"/>
    <property type="match status" value="1"/>
</dbReference>
<keyword evidence="10" id="KW-0411">Iron-sulfur</keyword>
<keyword evidence="9" id="KW-0408">Iron</keyword>
<dbReference type="Proteomes" id="UP000885621">
    <property type="component" value="Unassembled WGS sequence"/>
</dbReference>
<dbReference type="GO" id="GO:0009061">
    <property type="term" value="P:anaerobic respiration"/>
    <property type="evidence" value="ECO:0007669"/>
    <property type="project" value="InterPro"/>
</dbReference>
<evidence type="ECO:0000256" key="9">
    <source>
        <dbReference type="ARBA" id="ARBA00023004"/>
    </source>
</evidence>
<evidence type="ECO:0000313" key="13">
    <source>
        <dbReference type="EMBL" id="HEV09364.1"/>
    </source>
</evidence>
<dbReference type="Gene3D" id="3.30.70.20">
    <property type="match status" value="3"/>
</dbReference>
<feature type="domain" description="4Fe-4S ferredoxin-type" evidence="12">
    <location>
        <begin position="154"/>
        <end position="183"/>
    </location>
</feature>
<gene>
    <name evidence="13" type="ORF">ENO34_03065</name>
</gene>
<dbReference type="InterPro" id="IPR017896">
    <property type="entry name" value="4Fe4S_Fe-S-bd"/>
</dbReference>
<dbReference type="Pfam" id="PF13247">
    <property type="entry name" value="Fer4_11"/>
    <property type="match status" value="1"/>
</dbReference>
<keyword evidence="7" id="KW-0677">Repeat</keyword>
<evidence type="ECO:0000256" key="8">
    <source>
        <dbReference type="ARBA" id="ARBA00022982"/>
    </source>
</evidence>
<feature type="domain" description="4Fe-4S ferredoxin-type" evidence="12">
    <location>
        <begin position="6"/>
        <end position="35"/>
    </location>
</feature>